<feature type="domain" description="Retrovirus-related Pol polyprotein from transposon TNT 1-94-like beta-barrel" evidence="2">
    <location>
        <begin position="6"/>
        <end position="59"/>
    </location>
</feature>
<reference evidence="3 4" key="1">
    <citation type="journal article" date="2017" name="Nat. Commun.">
        <title>Genome assembly with in vitro proximity ligation data and whole-genome triplication in lettuce.</title>
        <authorList>
            <person name="Reyes-Chin-Wo S."/>
            <person name="Wang Z."/>
            <person name="Yang X."/>
            <person name="Kozik A."/>
            <person name="Arikit S."/>
            <person name="Song C."/>
            <person name="Xia L."/>
            <person name="Froenicke L."/>
            <person name="Lavelle D.O."/>
            <person name="Truco M.J."/>
            <person name="Xia R."/>
            <person name="Zhu S."/>
            <person name="Xu C."/>
            <person name="Xu H."/>
            <person name="Xu X."/>
            <person name="Cox K."/>
            <person name="Korf I."/>
            <person name="Meyers B.C."/>
            <person name="Michelmore R.W."/>
        </authorList>
    </citation>
    <scope>NUCLEOTIDE SEQUENCE [LARGE SCALE GENOMIC DNA]</scope>
    <source>
        <strain evidence="4">cv. Salinas</strain>
        <tissue evidence="3">Seedlings</tissue>
    </source>
</reference>
<keyword evidence="4" id="KW-1185">Reference proteome</keyword>
<protein>
    <recommendedName>
        <fullName evidence="2">Retrovirus-related Pol polyprotein from transposon TNT 1-94-like beta-barrel domain-containing protein</fullName>
    </recommendedName>
</protein>
<name>A0A9R1XDK7_LACSA</name>
<feature type="region of interest" description="Disordered" evidence="1">
    <location>
        <begin position="92"/>
        <end position="113"/>
    </location>
</feature>
<proteinExistence type="predicted"/>
<dbReference type="AlphaFoldDB" id="A0A9R1XDK7"/>
<dbReference type="InterPro" id="IPR054722">
    <property type="entry name" value="PolX-like_BBD"/>
</dbReference>
<gene>
    <name evidence="3" type="ORF">LSAT_V11C500296230</name>
</gene>
<dbReference type="PANTHER" id="PTHR47592:SF30">
    <property type="entry name" value="CCHC-TYPE DOMAIN-CONTAINING PROTEIN"/>
    <property type="match status" value="1"/>
</dbReference>
<dbReference type="EMBL" id="NBSK02000005">
    <property type="protein sequence ID" value="KAJ0208554.1"/>
    <property type="molecule type" value="Genomic_DNA"/>
</dbReference>
<accession>A0A9R1XDK7</accession>
<comment type="caution">
    <text evidence="3">The sequence shown here is derived from an EMBL/GenBank/DDBJ whole genome shotgun (WGS) entry which is preliminary data.</text>
</comment>
<dbReference type="PANTHER" id="PTHR47592">
    <property type="entry name" value="PBF68 PROTEIN"/>
    <property type="match status" value="1"/>
</dbReference>
<dbReference type="Pfam" id="PF22936">
    <property type="entry name" value="Pol_BBD"/>
    <property type="match status" value="1"/>
</dbReference>
<organism evidence="3 4">
    <name type="scientific">Lactuca sativa</name>
    <name type="common">Garden lettuce</name>
    <dbReference type="NCBI Taxonomy" id="4236"/>
    <lineage>
        <taxon>Eukaryota</taxon>
        <taxon>Viridiplantae</taxon>
        <taxon>Streptophyta</taxon>
        <taxon>Embryophyta</taxon>
        <taxon>Tracheophyta</taxon>
        <taxon>Spermatophyta</taxon>
        <taxon>Magnoliopsida</taxon>
        <taxon>eudicotyledons</taxon>
        <taxon>Gunneridae</taxon>
        <taxon>Pentapetalae</taxon>
        <taxon>asterids</taxon>
        <taxon>campanulids</taxon>
        <taxon>Asterales</taxon>
        <taxon>Asteraceae</taxon>
        <taxon>Cichorioideae</taxon>
        <taxon>Cichorieae</taxon>
        <taxon>Lactucinae</taxon>
        <taxon>Lactuca</taxon>
    </lineage>
</organism>
<evidence type="ECO:0000259" key="2">
    <source>
        <dbReference type="Pfam" id="PF22936"/>
    </source>
</evidence>
<evidence type="ECO:0000313" key="3">
    <source>
        <dbReference type="EMBL" id="KAJ0208554.1"/>
    </source>
</evidence>
<evidence type="ECO:0000313" key="4">
    <source>
        <dbReference type="Proteomes" id="UP000235145"/>
    </source>
</evidence>
<sequence length="113" mass="12298">MPPGMVVVCANGHRVEVQGRGDFYLKFTRGEWVTLSKVLHVHTISKGLVYADKFHKGGFKMELEKGRIVITKGRSYVGRANNCSGMYHLSLSDPGSVSRPSVESGGSSVENVS</sequence>
<dbReference type="Proteomes" id="UP000235145">
    <property type="component" value="Unassembled WGS sequence"/>
</dbReference>
<evidence type="ECO:0000256" key="1">
    <source>
        <dbReference type="SAM" id="MobiDB-lite"/>
    </source>
</evidence>
<feature type="compositionally biased region" description="Low complexity" evidence="1">
    <location>
        <begin position="94"/>
        <end position="113"/>
    </location>
</feature>